<organism evidence="1 2">
    <name type="scientific">Diversispora epigaea</name>
    <dbReference type="NCBI Taxonomy" id="1348612"/>
    <lineage>
        <taxon>Eukaryota</taxon>
        <taxon>Fungi</taxon>
        <taxon>Fungi incertae sedis</taxon>
        <taxon>Mucoromycota</taxon>
        <taxon>Glomeromycotina</taxon>
        <taxon>Glomeromycetes</taxon>
        <taxon>Diversisporales</taxon>
        <taxon>Diversisporaceae</taxon>
        <taxon>Diversispora</taxon>
    </lineage>
</organism>
<reference evidence="1 2" key="1">
    <citation type="submission" date="2018-08" db="EMBL/GenBank/DDBJ databases">
        <title>Genome and evolution of the arbuscular mycorrhizal fungus Diversispora epigaea (formerly Glomus versiforme) and its bacterial endosymbionts.</title>
        <authorList>
            <person name="Sun X."/>
            <person name="Fei Z."/>
            <person name="Harrison M."/>
        </authorList>
    </citation>
    <scope>NUCLEOTIDE SEQUENCE [LARGE SCALE GENOMIC DNA]</scope>
    <source>
        <strain evidence="1 2">IT104</strain>
    </source>
</reference>
<dbReference type="AlphaFoldDB" id="A0A397ITD9"/>
<gene>
    <name evidence="1" type="ORF">Glove_176g7</name>
</gene>
<sequence>MSTDLQNKIHNFLINAEERHINATAVIHQGLEENPWIPQSELRSIVDRVVGYISISNPSSPSRQLKLIKILSQFEDAFEGVSTLYDLGIIKTNKEKPLSLEQIDNNVNELKGKLGRDSSPLYCHLYSSVSNMDITKLDWKNPLASQVISDESELVNQLSGNLKKGFMKLTRKMTPKPFTIIQEMCNEFVTDFNKLEDGPIYTKLVHDGTWKESEESIANVTKEILGVLKDIWNNSAFSSEFAKTLSEGTYQSTIILPTIRASLKNLPIGDSFFISTSEKQSVASANRKGDGFMGRRPDIMFVAKYRETIFELMYVECSRLICTAQKKVDDDVKLWRECNDGLFWVRQTLKPDKDQFGIVGVQIAGNELHLNLLVRDIRNVHRYYHLRSVEIPVQFSNGRVVYEFIETLLLLRNLLITNLSLLYHGTVTSSQRLKEGSTTVTTPRDDYP</sequence>
<keyword evidence="2" id="KW-1185">Reference proteome</keyword>
<accession>A0A397ITD9</accession>
<comment type="caution">
    <text evidence="1">The sequence shown here is derived from an EMBL/GenBank/DDBJ whole genome shotgun (WGS) entry which is preliminary data.</text>
</comment>
<dbReference type="Proteomes" id="UP000266861">
    <property type="component" value="Unassembled WGS sequence"/>
</dbReference>
<protein>
    <submittedName>
        <fullName evidence="1">Uncharacterized protein</fullName>
    </submittedName>
</protein>
<name>A0A397ITD9_9GLOM</name>
<dbReference type="EMBL" id="PQFF01000166">
    <property type="protein sequence ID" value="RHZ77558.1"/>
    <property type="molecule type" value="Genomic_DNA"/>
</dbReference>
<evidence type="ECO:0000313" key="2">
    <source>
        <dbReference type="Proteomes" id="UP000266861"/>
    </source>
</evidence>
<dbReference type="OrthoDB" id="2385947at2759"/>
<evidence type="ECO:0000313" key="1">
    <source>
        <dbReference type="EMBL" id="RHZ77558.1"/>
    </source>
</evidence>
<proteinExistence type="predicted"/>